<gene>
    <name evidence="16" type="ORF">A6M23_11415</name>
</gene>
<comment type="cofactor">
    <cofactor evidence="14">
        <name>[4Fe-4S] cluster</name>
        <dbReference type="ChEBI" id="CHEBI:49883"/>
    </cofactor>
    <text evidence="14">Binds 1 [4Fe-4S] cluster.</text>
</comment>
<evidence type="ECO:0000256" key="9">
    <source>
        <dbReference type="ARBA" id="ARBA00022801"/>
    </source>
</evidence>
<dbReference type="CDD" id="cd03431">
    <property type="entry name" value="NUDIX_DNA_Glycosylase_C-MutY"/>
    <property type="match status" value="1"/>
</dbReference>
<evidence type="ECO:0000259" key="15">
    <source>
        <dbReference type="SMART" id="SM00478"/>
    </source>
</evidence>
<dbReference type="SMART" id="SM00525">
    <property type="entry name" value="FES"/>
    <property type="match status" value="1"/>
</dbReference>
<dbReference type="InterPro" id="IPR005760">
    <property type="entry name" value="A/G_AdeGlyc_MutY"/>
</dbReference>
<comment type="caution">
    <text evidence="16">The sequence shown here is derived from an EMBL/GenBank/DDBJ whole genome shotgun (WGS) entry which is preliminary data.</text>
</comment>
<proteinExistence type="inferred from homology"/>
<dbReference type="Pfam" id="PF00730">
    <property type="entry name" value="HhH-GPD"/>
    <property type="match status" value="1"/>
</dbReference>
<name>A0A1C2I6Q1_ACITH</name>
<comment type="catalytic activity">
    <reaction evidence="1 14">
        <text>Hydrolyzes free adenine bases from 7,8-dihydro-8-oxoguanine:adenine mismatched double-stranded DNA, leaving an apurinic site.</text>
        <dbReference type="EC" id="3.2.2.31"/>
    </reaction>
</comment>
<dbReference type="NCBIfam" id="TIGR01084">
    <property type="entry name" value="mutY"/>
    <property type="match status" value="1"/>
</dbReference>
<accession>A0A1C2I6Q1</accession>
<dbReference type="SMART" id="SM00478">
    <property type="entry name" value="ENDO3c"/>
    <property type="match status" value="1"/>
</dbReference>
<dbReference type="Pfam" id="PF14815">
    <property type="entry name" value="NUDIX_4"/>
    <property type="match status" value="1"/>
</dbReference>
<evidence type="ECO:0000256" key="11">
    <source>
        <dbReference type="ARBA" id="ARBA00023014"/>
    </source>
</evidence>
<dbReference type="SUPFAM" id="SSF55811">
    <property type="entry name" value="Nudix"/>
    <property type="match status" value="1"/>
</dbReference>
<evidence type="ECO:0000256" key="5">
    <source>
        <dbReference type="ARBA" id="ARBA00022023"/>
    </source>
</evidence>
<evidence type="ECO:0000256" key="14">
    <source>
        <dbReference type="RuleBase" id="RU365096"/>
    </source>
</evidence>
<comment type="similarity">
    <text evidence="3 14">Belongs to the Nth/MutY family.</text>
</comment>
<keyword evidence="12" id="KW-0234">DNA repair</keyword>
<dbReference type="Proteomes" id="UP000095008">
    <property type="component" value="Unassembled WGS sequence"/>
</dbReference>
<evidence type="ECO:0000256" key="4">
    <source>
        <dbReference type="ARBA" id="ARBA00012045"/>
    </source>
</evidence>
<evidence type="ECO:0000256" key="8">
    <source>
        <dbReference type="ARBA" id="ARBA00022763"/>
    </source>
</evidence>
<dbReference type="InterPro" id="IPR044298">
    <property type="entry name" value="MIG/MutY"/>
</dbReference>
<reference evidence="16" key="1">
    <citation type="journal article" date="2016" name="Int. J. Mol. Sci.">
        <title>Comparative genomics of the extreme acidophile Acidithiobacillus thiooxidans reveals intraspecific divergence and niche adaptation.</title>
        <authorList>
            <person name="Zhang X."/>
            <person name="Feng X."/>
            <person name="Tao J."/>
            <person name="Ma L."/>
            <person name="Xiao Y."/>
            <person name="Liang Y."/>
            <person name="Liu X."/>
            <person name="Yin H."/>
        </authorList>
    </citation>
    <scope>NUCLEOTIDE SEQUENCE [LARGE SCALE GENOMIC DNA]</scope>
    <source>
        <strain evidence="16">DXS-W</strain>
    </source>
</reference>
<dbReference type="CDD" id="cd00056">
    <property type="entry name" value="ENDO3c"/>
    <property type="match status" value="1"/>
</dbReference>
<evidence type="ECO:0000256" key="13">
    <source>
        <dbReference type="ARBA" id="ARBA00023295"/>
    </source>
</evidence>
<dbReference type="InterPro" id="IPR003265">
    <property type="entry name" value="HhH-GPD_domain"/>
</dbReference>
<dbReference type="GO" id="GO:0034039">
    <property type="term" value="F:8-oxo-7,8-dihydroguanine DNA N-glycosylase activity"/>
    <property type="evidence" value="ECO:0007669"/>
    <property type="project" value="TreeGrafter"/>
</dbReference>
<evidence type="ECO:0000256" key="3">
    <source>
        <dbReference type="ARBA" id="ARBA00008343"/>
    </source>
</evidence>
<dbReference type="RefSeq" id="WP_010640615.1">
    <property type="nucleotide sequence ID" value="NZ_DAIAWO010000040.1"/>
</dbReference>
<dbReference type="GO" id="GO:0000701">
    <property type="term" value="F:purine-specific mismatch base pair DNA N-glycosylase activity"/>
    <property type="evidence" value="ECO:0007669"/>
    <property type="project" value="UniProtKB-EC"/>
</dbReference>
<protein>
    <recommendedName>
        <fullName evidence="5 14">Adenine DNA glycosylase</fullName>
        <ecNumber evidence="4 14">3.2.2.31</ecNumber>
    </recommendedName>
</protein>
<organism evidence="16 17">
    <name type="scientific">Acidithiobacillus thiooxidans</name>
    <name type="common">Thiobacillus thiooxidans</name>
    <dbReference type="NCBI Taxonomy" id="930"/>
    <lineage>
        <taxon>Bacteria</taxon>
        <taxon>Pseudomonadati</taxon>
        <taxon>Pseudomonadota</taxon>
        <taxon>Acidithiobacillia</taxon>
        <taxon>Acidithiobacillales</taxon>
        <taxon>Acidithiobacillaceae</taxon>
        <taxon>Acidithiobacillus</taxon>
    </lineage>
</organism>
<dbReference type="GO" id="GO:0051539">
    <property type="term" value="F:4 iron, 4 sulfur cluster binding"/>
    <property type="evidence" value="ECO:0007669"/>
    <property type="project" value="UniProtKB-UniRule"/>
</dbReference>
<dbReference type="Gene3D" id="1.10.1670.10">
    <property type="entry name" value="Helix-hairpin-Helix base-excision DNA repair enzymes (C-terminal)"/>
    <property type="match status" value="1"/>
</dbReference>
<keyword evidence="17" id="KW-1185">Reference proteome</keyword>
<evidence type="ECO:0000256" key="1">
    <source>
        <dbReference type="ARBA" id="ARBA00000843"/>
    </source>
</evidence>
<dbReference type="SUPFAM" id="SSF48150">
    <property type="entry name" value="DNA-glycosylase"/>
    <property type="match status" value="1"/>
</dbReference>
<dbReference type="Gene3D" id="3.90.79.10">
    <property type="entry name" value="Nucleoside Triphosphate Pyrophosphohydrolase"/>
    <property type="match status" value="1"/>
</dbReference>
<dbReference type="GO" id="GO:0032357">
    <property type="term" value="F:oxidized purine DNA binding"/>
    <property type="evidence" value="ECO:0007669"/>
    <property type="project" value="TreeGrafter"/>
</dbReference>
<feature type="domain" description="HhH-GPD" evidence="15">
    <location>
        <begin position="37"/>
        <end position="187"/>
    </location>
</feature>
<dbReference type="GO" id="GO:0006284">
    <property type="term" value="P:base-excision repair"/>
    <property type="evidence" value="ECO:0007669"/>
    <property type="project" value="UniProtKB-UniRule"/>
</dbReference>
<evidence type="ECO:0000313" key="17">
    <source>
        <dbReference type="Proteomes" id="UP000095008"/>
    </source>
</evidence>
<keyword evidence="6" id="KW-0004">4Fe-4S</keyword>
<keyword evidence="7" id="KW-0479">Metal-binding</keyword>
<evidence type="ECO:0000256" key="12">
    <source>
        <dbReference type="ARBA" id="ARBA00023204"/>
    </source>
</evidence>
<keyword evidence="10 14" id="KW-0408">Iron</keyword>
<dbReference type="InterPro" id="IPR011257">
    <property type="entry name" value="DNA_glycosylase"/>
</dbReference>
<dbReference type="InterPro" id="IPR003651">
    <property type="entry name" value="Endonuclease3_FeS-loop_motif"/>
</dbReference>
<dbReference type="AlphaFoldDB" id="A0A1C2I6Q1"/>
<dbReference type="Gene3D" id="1.10.340.30">
    <property type="entry name" value="Hypothetical protein, domain 2"/>
    <property type="match status" value="1"/>
</dbReference>
<dbReference type="PANTHER" id="PTHR42944:SF1">
    <property type="entry name" value="ADENINE DNA GLYCOSYLASE"/>
    <property type="match status" value="1"/>
</dbReference>
<evidence type="ECO:0000256" key="10">
    <source>
        <dbReference type="ARBA" id="ARBA00023004"/>
    </source>
</evidence>
<dbReference type="InterPro" id="IPR015797">
    <property type="entry name" value="NUDIX_hydrolase-like_dom_sf"/>
</dbReference>
<dbReference type="OrthoDB" id="5289036at2"/>
<comment type="function">
    <text evidence="2">Adenine glycosylase active on G-A mispairs. MutY also corrects error-prone DNA synthesis past GO lesions which are due to the oxidatively damaged form of guanine: 7,8-dihydro-8-oxoguanine (8-oxo-dGTP).</text>
</comment>
<dbReference type="EC" id="3.2.2.31" evidence="4 14"/>
<keyword evidence="13 14" id="KW-0326">Glycosidase</keyword>
<dbReference type="GO" id="GO:0046872">
    <property type="term" value="F:metal ion binding"/>
    <property type="evidence" value="ECO:0007669"/>
    <property type="project" value="UniProtKB-UniRule"/>
</dbReference>
<sequence>MIQIADILLAWYGENGRHDLPWRQTRDSYRLWLAEIMLQQTQVESVRPYYQRFLDALPNWEALAVAPQDQVLALWSGLGYYARARNAQRAAQKIMTDFAGEFPDTPESAESLPGVGRSTAAAVLASAFAQQRPILDANARRVLIRTQAIRSDPKASKTLQHLWKLAEALTPADAHTYNQAIQDFGAMICVPRHPHCDACPLQRHCLAYAGGLSEQLPLPTRKPEKPDRCVFFLQLEDRCGRIFLEKRPDSGIWGGLWCLPQFNPEGSSPPFLCNDQQKALADGILLRERVRQFCALRHGLTVEVKALTMVQKHVFTHFQLHFRCILATVQDDQIVPGVADQILTGRWFTRENALAEGLPTPVRKILSQTS</sequence>
<dbReference type="GO" id="GO:0035485">
    <property type="term" value="F:adenine/guanine mispair binding"/>
    <property type="evidence" value="ECO:0007669"/>
    <property type="project" value="TreeGrafter"/>
</dbReference>
<dbReference type="InterPro" id="IPR029119">
    <property type="entry name" value="MutY_C"/>
</dbReference>
<keyword evidence="11" id="KW-0411">Iron-sulfur</keyword>
<keyword evidence="9" id="KW-0378">Hydrolase</keyword>
<keyword evidence="8 14" id="KW-0227">DNA damage</keyword>
<dbReference type="PANTHER" id="PTHR42944">
    <property type="entry name" value="ADENINE DNA GLYCOSYLASE"/>
    <property type="match status" value="1"/>
</dbReference>
<evidence type="ECO:0000256" key="6">
    <source>
        <dbReference type="ARBA" id="ARBA00022485"/>
    </source>
</evidence>
<evidence type="ECO:0000313" key="16">
    <source>
        <dbReference type="EMBL" id="OCX71607.1"/>
    </source>
</evidence>
<dbReference type="InterPro" id="IPR023170">
    <property type="entry name" value="HhH_base_excis_C"/>
</dbReference>
<evidence type="ECO:0000256" key="2">
    <source>
        <dbReference type="ARBA" id="ARBA00002933"/>
    </source>
</evidence>
<evidence type="ECO:0000256" key="7">
    <source>
        <dbReference type="ARBA" id="ARBA00022723"/>
    </source>
</evidence>
<dbReference type="EMBL" id="LWRY01000130">
    <property type="protein sequence ID" value="OCX71607.1"/>
    <property type="molecule type" value="Genomic_DNA"/>
</dbReference>
<dbReference type="GO" id="GO:0006298">
    <property type="term" value="P:mismatch repair"/>
    <property type="evidence" value="ECO:0007669"/>
    <property type="project" value="TreeGrafter"/>
</dbReference>